<gene>
    <name evidence="3" type="ORF">OCK74_01205</name>
</gene>
<dbReference type="RefSeq" id="WP_279295151.1">
    <property type="nucleotide sequence ID" value="NZ_JAOTIF010000001.1"/>
</dbReference>
<evidence type="ECO:0000259" key="2">
    <source>
        <dbReference type="PROSITE" id="PS50914"/>
    </source>
</evidence>
<reference evidence="3" key="2">
    <citation type="submission" date="2023-04" db="EMBL/GenBank/DDBJ databases">
        <title>Paracnuella aquatica gen. nov., sp. nov., a member of the family Chitinophagaceae isolated from a hot spring.</title>
        <authorList>
            <person name="Wang C."/>
        </authorList>
    </citation>
    <scope>NUCLEOTIDE SEQUENCE</scope>
    <source>
        <strain evidence="3">LB-8</strain>
    </source>
</reference>
<keyword evidence="1" id="KW-0732">Signal</keyword>
<dbReference type="PROSITE" id="PS50914">
    <property type="entry name" value="BON"/>
    <property type="match status" value="1"/>
</dbReference>
<dbReference type="AlphaFoldDB" id="A0A9X2XSM3"/>
<dbReference type="Proteomes" id="UP001155483">
    <property type="component" value="Unassembled WGS sequence"/>
</dbReference>
<sequence length="161" mass="17495">MNVLRFKFSLPALLILLFSFQIQSCKQKNNDGEIQTAIATKTQTDPSFAGVNATVKDGIVTLTGQCNDAPCKTNAEQAVKDIKGVKKVVNNITVAPVVVTADDPLKASVNQTLANYQGVQADVQDGVVTLRGEIKKDRLQQLMMDLNALKPKKIDNQLVIK</sequence>
<feature type="domain" description="BON" evidence="2">
    <location>
        <begin position="26"/>
        <end position="96"/>
    </location>
</feature>
<dbReference type="PANTHER" id="PTHR34606">
    <property type="entry name" value="BON DOMAIN-CONTAINING PROTEIN"/>
    <property type="match status" value="1"/>
</dbReference>
<reference evidence="3" key="1">
    <citation type="submission" date="2022-09" db="EMBL/GenBank/DDBJ databases">
        <authorList>
            <person name="Yuan C."/>
            <person name="Ke Z."/>
        </authorList>
    </citation>
    <scope>NUCLEOTIDE SEQUENCE</scope>
    <source>
        <strain evidence="3">LB-8</strain>
    </source>
</reference>
<name>A0A9X2XSM3_9BACT</name>
<dbReference type="InterPro" id="IPR007055">
    <property type="entry name" value="BON_dom"/>
</dbReference>
<organism evidence="3 4">
    <name type="scientific">Paraflavisolibacter caeni</name>
    <dbReference type="NCBI Taxonomy" id="2982496"/>
    <lineage>
        <taxon>Bacteria</taxon>
        <taxon>Pseudomonadati</taxon>
        <taxon>Bacteroidota</taxon>
        <taxon>Chitinophagia</taxon>
        <taxon>Chitinophagales</taxon>
        <taxon>Chitinophagaceae</taxon>
        <taxon>Paraflavisolibacter</taxon>
    </lineage>
</organism>
<evidence type="ECO:0000313" key="3">
    <source>
        <dbReference type="EMBL" id="MCU7547705.1"/>
    </source>
</evidence>
<dbReference type="PANTHER" id="PTHR34606:SF15">
    <property type="entry name" value="BON DOMAIN-CONTAINING PROTEIN"/>
    <property type="match status" value="1"/>
</dbReference>
<dbReference type="InterPro" id="IPR051686">
    <property type="entry name" value="Lipoprotein_DolP"/>
</dbReference>
<accession>A0A9X2XSM3</accession>
<proteinExistence type="predicted"/>
<dbReference type="EMBL" id="JAOTIF010000001">
    <property type="protein sequence ID" value="MCU7547705.1"/>
    <property type="molecule type" value="Genomic_DNA"/>
</dbReference>
<feature type="signal peptide" evidence="1">
    <location>
        <begin position="1"/>
        <end position="24"/>
    </location>
</feature>
<evidence type="ECO:0000256" key="1">
    <source>
        <dbReference type="SAM" id="SignalP"/>
    </source>
</evidence>
<comment type="caution">
    <text evidence="3">The sequence shown here is derived from an EMBL/GenBank/DDBJ whole genome shotgun (WGS) entry which is preliminary data.</text>
</comment>
<protein>
    <submittedName>
        <fullName evidence="3">BON domain-containing protein</fullName>
    </submittedName>
</protein>
<dbReference type="Gene3D" id="3.30.1340.30">
    <property type="match status" value="1"/>
</dbReference>
<keyword evidence="4" id="KW-1185">Reference proteome</keyword>
<evidence type="ECO:0000313" key="4">
    <source>
        <dbReference type="Proteomes" id="UP001155483"/>
    </source>
</evidence>
<dbReference type="Pfam" id="PF04972">
    <property type="entry name" value="BON"/>
    <property type="match status" value="2"/>
</dbReference>
<feature type="chain" id="PRO_5040986203" evidence="1">
    <location>
        <begin position="25"/>
        <end position="161"/>
    </location>
</feature>